<keyword evidence="1" id="KW-0614">Plasmid</keyword>
<accession>A0A0H5QQ94</accession>
<reference evidence="1" key="2">
    <citation type="submission" date="2015-07" db="EMBL/GenBank/DDBJ databases">
        <title>Plasmids, circular viruses and viroids from rat gut.</title>
        <authorList>
            <person name="Jorgensen T.J."/>
            <person name="Hansen M.A."/>
            <person name="Xu Z."/>
            <person name="Tabak M.A."/>
            <person name="Sorensen S.J."/>
            <person name="Hansen L.H."/>
        </authorList>
    </citation>
    <scope>NUCLEOTIDE SEQUENCE</scope>
    <source>
        <plasmid evidence="1">pRGFK1775</plasmid>
    </source>
</reference>
<organism evidence="1">
    <name type="scientific">uncultured prokaryote</name>
    <dbReference type="NCBI Taxonomy" id="198431"/>
    <lineage>
        <taxon>unclassified sequences</taxon>
        <taxon>environmental samples</taxon>
    </lineage>
</organism>
<sequence>MKVEQANINLTLSPDVVSLLQIAVGHLAVSIDNGSFDVGTKVQQKAVLDNLEGLHYQMEHILSNFS</sequence>
<dbReference type="AlphaFoldDB" id="A0A0H5QQ94"/>
<reference evidence="1" key="1">
    <citation type="submission" date="2015-06" db="EMBL/GenBank/DDBJ databases">
        <authorList>
            <person name="Joergensen T."/>
        </authorList>
    </citation>
    <scope>NUCLEOTIDE SEQUENCE</scope>
    <source>
        <plasmid evidence="1">pRGFK1775</plasmid>
    </source>
</reference>
<geneLocation type="plasmid" evidence="1">
    <name>pRGFK1775</name>
</geneLocation>
<protein>
    <submittedName>
        <fullName evidence="1">Uncharacterized protein</fullName>
    </submittedName>
</protein>
<name>A0A0H5QQ94_9ZZZZ</name>
<proteinExistence type="predicted"/>
<dbReference type="EMBL" id="LN854275">
    <property type="protein sequence ID" value="CRY97852.1"/>
    <property type="molecule type" value="Genomic_DNA"/>
</dbReference>
<evidence type="ECO:0000313" key="1">
    <source>
        <dbReference type="EMBL" id="CRY97852.1"/>
    </source>
</evidence>